<reference evidence="2" key="1">
    <citation type="journal article" date="2021" name="PeerJ">
        <title>Extensive microbial diversity within the chicken gut microbiome revealed by metagenomics and culture.</title>
        <authorList>
            <person name="Gilroy R."/>
            <person name="Ravi A."/>
            <person name="Getino M."/>
            <person name="Pursley I."/>
            <person name="Horton D.L."/>
            <person name="Alikhan N.F."/>
            <person name="Baker D."/>
            <person name="Gharbi K."/>
            <person name="Hall N."/>
            <person name="Watson M."/>
            <person name="Adriaenssens E.M."/>
            <person name="Foster-Nyarko E."/>
            <person name="Jarju S."/>
            <person name="Secka A."/>
            <person name="Antonio M."/>
            <person name="Oren A."/>
            <person name="Chaudhuri R.R."/>
            <person name="La Ragione R."/>
            <person name="Hildebrand F."/>
            <person name="Pallen M.J."/>
        </authorList>
    </citation>
    <scope>NUCLEOTIDE SEQUENCE</scope>
    <source>
        <strain evidence="2">ChiGjej3B3-7470</strain>
    </source>
</reference>
<dbReference type="EMBL" id="DYZF01000067">
    <property type="protein sequence ID" value="HJE50905.1"/>
    <property type="molecule type" value="Genomic_DNA"/>
</dbReference>
<feature type="compositionally biased region" description="Basic and acidic residues" evidence="1">
    <location>
        <begin position="98"/>
        <end position="114"/>
    </location>
</feature>
<comment type="caution">
    <text evidence="2">The sequence shown here is derived from an EMBL/GenBank/DDBJ whole genome shotgun (WGS) entry which is preliminary data.</text>
</comment>
<proteinExistence type="predicted"/>
<organism evidence="2 3">
    <name type="scientific">Tessaracoccus flavescens</name>
    <dbReference type="NCBI Taxonomy" id="399497"/>
    <lineage>
        <taxon>Bacteria</taxon>
        <taxon>Bacillati</taxon>
        <taxon>Actinomycetota</taxon>
        <taxon>Actinomycetes</taxon>
        <taxon>Propionibacteriales</taxon>
        <taxon>Propionibacteriaceae</taxon>
        <taxon>Tessaracoccus</taxon>
    </lineage>
</organism>
<feature type="region of interest" description="Disordered" evidence="1">
    <location>
        <begin position="87"/>
        <end position="114"/>
    </location>
</feature>
<sequence length="114" mass="12385">MTDSLLASALGLALTGEELPLTDPDALNDELTAAGYPADRLQEIRRTAQAEQSVWPFRVPVETLRAIGFARFDAALADARRSLGLDGLVPATPAQRPLNRDEQRLAADRPPHWG</sequence>
<gene>
    <name evidence="2" type="ORF">K8V15_02825</name>
</gene>
<evidence type="ECO:0000313" key="2">
    <source>
        <dbReference type="EMBL" id="HJE50905.1"/>
    </source>
</evidence>
<dbReference type="AlphaFoldDB" id="A0A921ENL9"/>
<dbReference type="Proteomes" id="UP000712713">
    <property type="component" value="Unassembled WGS sequence"/>
</dbReference>
<protein>
    <submittedName>
        <fullName evidence="2">Uncharacterized protein</fullName>
    </submittedName>
</protein>
<evidence type="ECO:0000313" key="3">
    <source>
        <dbReference type="Proteomes" id="UP000712713"/>
    </source>
</evidence>
<evidence type="ECO:0000256" key="1">
    <source>
        <dbReference type="SAM" id="MobiDB-lite"/>
    </source>
</evidence>
<name>A0A921ENL9_9ACTN</name>
<accession>A0A921ENL9</accession>
<reference evidence="2" key="2">
    <citation type="submission" date="2021-09" db="EMBL/GenBank/DDBJ databases">
        <authorList>
            <person name="Gilroy R."/>
        </authorList>
    </citation>
    <scope>NUCLEOTIDE SEQUENCE</scope>
    <source>
        <strain evidence="2">ChiGjej3B3-7470</strain>
    </source>
</reference>